<dbReference type="NCBIfam" id="TIGR00550">
    <property type="entry name" value="nadA"/>
    <property type="match status" value="1"/>
</dbReference>
<evidence type="ECO:0000256" key="5">
    <source>
        <dbReference type="ARBA" id="ARBA00022642"/>
    </source>
</evidence>
<reference evidence="10" key="1">
    <citation type="journal article" date="2014" name="Front. Microbiol.">
        <title>High frequency of phylogenetically diverse reductive dehalogenase-homologous genes in deep subseafloor sedimentary metagenomes.</title>
        <authorList>
            <person name="Kawai M."/>
            <person name="Futagami T."/>
            <person name="Toyoda A."/>
            <person name="Takaki Y."/>
            <person name="Nishi S."/>
            <person name="Hori S."/>
            <person name="Arai W."/>
            <person name="Tsubouchi T."/>
            <person name="Morono Y."/>
            <person name="Uchiyama I."/>
            <person name="Ito T."/>
            <person name="Fujiyama A."/>
            <person name="Inagaki F."/>
            <person name="Takami H."/>
        </authorList>
    </citation>
    <scope>NUCLEOTIDE SEQUENCE</scope>
    <source>
        <strain evidence="10">Expedition CK06-06</strain>
    </source>
</reference>
<dbReference type="InterPro" id="IPR036094">
    <property type="entry name" value="NadA_sf"/>
</dbReference>
<dbReference type="AlphaFoldDB" id="X0XLQ2"/>
<organism evidence="10">
    <name type="scientific">marine sediment metagenome</name>
    <dbReference type="NCBI Taxonomy" id="412755"/>
    <lineage>
        <taxon>unclassified sequences</taxon>
        <taxon>metagenomes</taxon>
        <taxon>ecological metagenomes</taxon>
    </lineage>
</organism>
<dbReference type="UniPathway" id="UPA00253">
    <property type="reaction ID" value="UER00327"/>
</dbReference>
<evidence type="ECO:0000256" key="3">
    <source>
        <dbReference type="ARBA" id="ARBA00012669"/>
    </source>
</evidence>
<dbReference type="GO" id="GO:0005829">
    <property type="term" value="C:cytosol"/>
    <property type="evidence" value="ECO:0007669"/>
    <property type="project" value="TreeGrafter"/>
</dbReference>
<comment type="cofactor">
    <cofactor evidence="1">
        <name>[4Fe-4S] cluster</name>
        <dbReference type="ChEBI" id="CHEBI:49883"/>
    </cofactor>
</comment>
<keyword evidence="4" id="KW-0004">4Fe-4S</keyword>
<dbReference type="Gene3D" id="3.40.50.10800">
    <property type="entry name" value="NadA-like"/>
    <property type="match status" value="3"/>
</dbReference>
<evidence type="ECO:0000256" key="6">
    <source>
        <dbReference type="ARBA" id="ARBA00022679"/>
    </source>
</evidence>
<comment type="pathway">
    <text evidence="2">Cofactor biosynthesis; NAD(+) biosynthesis; quinolinate from iminoaspartate: step 1/1.</text>
</comment>
<evidence type="ECO:0000256" key="4">
    <source>
        <dbReference type="ARBA" id="ARBA00022485"/>
    </source>
</evidence>
<dbReference type="EC" id="2.5.1.72" evidence="3"/>
<dbReference type="PANTHER" id="PTHR30573:SF0">
    <property type="entry name" value="QUINOLINATE SYNTHASE, CHLOROPLASTIC"/>
    <property type="match status" value="1"/>
</dbReference>
<dbReference type="GO" id="GO:0008987">
    <property type="term" value="F:quinolinate synthetase A activity"/>
    <property type="evidence" value="ECO:0007669"/>
    <property type="project" value="InterPro"/>
</dbReference>
<dbReference type="Pfam" id="PF02445">
    <property type="entry name" value="NadA"/>
    <property type="match status" value="1"/>
</dbReference>
<feature type="non-terminal residue" evidence="10">
    <location>
        <position position="250"/>
    </location>
</feature>
<dbReference type="NCBIfam" id="NF006878">
    <property type="entry name" value="PRK09375.1-2"/>
    <property type="match status" value="1"/>
</dbReference>
<gene>
    <name evidence="10" type="ORF">S01H1_65337</name>
</gene>
<keyword evidence="8" id="KW-0408">Iron</keyword>
<keyword evidence="5" id="KW-0662">Pyridine nucleotide biosynthesis</keyword>
<dbReference type="SUPFAM" id="SSF142754">
    <property type="entry name" value="NadA-like"/>
    <property type="match status" value="1"/>
</dbReference>
<sequence length="250" mass="27182">DIADIVGDSLAMAREAAKVEADVIVLCGVRFMAETAKLINPDRPVLMPDPNAGCPMADMISLRELHEAKQRHPDATVVTYVNSSAVIKAASDICCTSANAVRIVESVPKEKPILFVPDQSLGEYAADQTGRDNIILYPGFCPTHHRILAEHVEARRAQYPDADVCVHPECTRDVRRLADCIGSTSQIIRHAAASDKNAFIIATELGVCHTIRKQCPHKTIVEITGLADCPNMKLTPSRKSSGRSKTCSTR</sequence>
<comment type="caution">
    <text evidence="10">The sequence shown here is derived from an EMBL/GenBank/DDBJ whole genome shotgun (WGS) entry which is preliminary data.</text>
</comment>
<keyword evidence="9" id="KW-0411">Iron-sulfur</keyword>
<keyword evidence="7" id="KW-0479">Metal-binding</keyword>
<dbReference type="PANTHER" id="PTHR30573">
    <property type="entry name" value="QUINOLINATE SYNTHETASE A"/>
    <property type="match status" value="1"/>
</dbReference>
<dbReference type="GO" id="GO:0034628">
    <property type="term" value="P:'de novo' NAD+ biosynthetic process from L-aspartate"/>
    <property type="evidence" value="ECO:0007669"/>
    <property type="project" value="TreeGrafter"/>
</dbReference>
<dbReference type="GO" id="GO:0051539">
    <property type="term" value="F:4 iron, 4 sulfur cluster binding"/>
    <property type="evidence" value="ECO:0007669"/>
    <property type="project" value="UniProtKB-KW"/>
</dbReference>
<protein>
    <recommendedName>
        <fullName evidence="3">quinolinate synthase</fullName>
        <ecNumber evidence="3">2.5.1.72</ecNumber>
    </recommendedName>
</protein>
<accession>X0XLQ2</accession>
<evidence type="ECO:0000256" key="8">
    <source>
        <dbReference type="ARBA" id="ARBA00023004"/>
    </source>
</evidence>
<evidence type="ECO:0000256" key="2">
    <source>
        <dbReference type="ARBA" id="ARBA00005065"/>
    </source>
</evidence>
<evidence type="ECO:0000256" key="1">
    <source>
        <dbReference type="ARBA" id="ARBA00001966"/>
    </source>
</evidence>
<dbReference type="EMBL" id="BARS01043125">
    <property type="protein sequence ID" value="GAG36262.1"/>
    <property type="molecule type" value="Genomic_DNA"/>
</dbReference>
<evidence type="ECO:0000313" key="10">
    <source>
        <dbReference type="EMBL" id="GAG36262.1"/>
    </source>
</evidence>
<keyword evidence="6" id="KW-0808">Transferase</keyword>
<dbReference type="InterPro" id="IPR003473">
    <property type="entry name" value="NadA"/>
</dbReference>
<proteinExistence type="predicted"/>
<feature type="non-terminal residue" evidence="10">
    <location>
        <position position="1"/>
    </location>
</feature>
<evidence type="ECO:0000256" key="9">
    <source>
        <dbReference type="ARBA" id="ARBA00023014"/>
    </source>
</evidence>
<evidence type="ECO:0000256" key="7">
    <source>
        <dbReference type="ARBA" id="ARBA00022723"/>
    </source>
</evidence>
<dbReference type="GO" id="GO:0046872">
    <property type="term" value="F:metal ion binding"/>
    <property type="evidence" value="ECO:0007669"/>
    <property type="project" value="UniProtKB-KW"/>
</dbReference>
<name>X0XLQ2_9ZZZZ</name>